<proteinExistence type="predicted"/>
<sequence>MPLRDVPARQPRLTSASHPNLRTSRTGSDYLT</sequence>
<organism evidence="2 3">
    <name type="scientific">Acanthoscelides obtectus</name>
    <name type="common">Bean weevil</name>
    <name type="synonym">Bruchus obtectus</name>
    <dbReference type="NCBI Taxonomy" id="200917"/>
    <lineage>
        <taxon>Eukaryota</taxon>
        <taxon>Metazoa</taxon>
        <taxon>Ecdysozoa</taxon>
        <taxon>Arthropoda</taxon>
        <taxon>Hexapoda</taxon>
        <taxon>Insecta</taxon>
        <taxon>Pterygota</taxon>
        <taxon>Neoptera</taxon>
        <taxon>Endopterygota</taxon>
        <taxon>Coleoptera</taxon>
        <taxon>Polyphaga</taxon>
        <taxon>Cucujiformia</taxon>
        <taxon>Chrysomeloidea</taxon>
        <taxon>Chrysomelidae</taxon>
        <taxon>Bruchinae</taxon>
        <taxon>Bruchini</taxon>
        <taxon>Acanthoscelides</taxon>
    </lineage>
</organism>
<dbReference type="Proteomes" id="UP001152888">
    <property type="component" value="Unassembled WGS sequence"/>
</dbReference>
<evidence type="ECO:0000313" key="2">
    <source>
        <dbReference type="EMBL" id="CAH2012559.1"/>
    </source>
</evidence>
<dbReference type="OrthoDB" id="671595at2759"/>
<gene>
    <name evidence="2" type="ORF">ACAOBT_LOCUS32912</name>
</gene>
<feature type="region of interest" description="Disordered" evidence="1">
    <location>
        <begin position="1"/>
        <end position="32"/>
    </location>
</feature>
<reference evidence="2" key="1">
    <citation type="submission" date="2022-03" db="EMBL/GenBank/DDBJ databases">
        <authorList>
            <person name="Sayadi A."/>
        </authorList>
    </citation>
    <scope>NUCLEOTIDE SEQUENCE</scope>
</reference>
<comment type="caution">
    <text evidence="2">The sequence shown here is derived from an EMBL/GenBank/DDBJ whole genome shotgun (WGS) entry which is preliminary data.</text>
</comment>
<feature type="compositionally biased region" description="Polar residues" evidence="1">
    <location>
        <begin position="12"/>
        <end position="32"/>
    </location>
</feature>
<keyword evidence="3" id="KW-1185">Reference proteome</keyword>
<dbReference type="AlphaFoldDB" id="A0A9P0Q9W2"/>
<evidence type="ECO:0000256" key="1">
    <source>
        <dbReference type="SAM" id="MobiDB-lite"/>
    </source>
</evidence>
<accession>A0A9P0Q9W2</accession>
<protein>
    <submittedName>
        <fullName evidence="2">Uncharacterized protein</fullName>
    </submittedName>
</protein>
<evidence type="ECO:0000313" key="3">
    <source>
        <dbReference type="Proteomes" id="UP001152888"/>
    </source>
</evidence>
<name>A0A9P0Q9W2_ACAOB</name>
<dbReference type="EMBL" id="CAKOFQ010008195">
    <property type="protein sequence ID" value="CAH2012559.1"/>
    <property type="molecule type" value="Genomic_DNA"/>
</dbReference>